<dbReference type="Pfam" id="PF16586">
    <property type="entry name" value="DUF5060"/>
    <property type="match status" value="1"/>
</dbReference>
<dbReference type="PROSITE" id="PS50194">
    <property type="entry name" value="FILAMIN_REPEAT"/>
    <property type="match status" value="1"/>
</dbReference>
<feature type="domain" description="DUF5060" evidence="2">
    <location>
        <begin position="92"/>
        <end position="158"/>
    </location>
</feature>
<organism evidence="4 5">
    <name type="scientific">Paenarthrobacter aromaticivorans</name>
    <dbReference type="NCBI Taxonomy" id="2849150"/>
    <lineage>
        <taxon>Bacteria</taxon>
        <taxon>Bacillati</taxon>
        <taxon>Actinomycetota</taxon>
        <taxon>Actinomycetes</taxon>
        <taxon>Micrococcales</taxon>
        <taxon>Micrococcaceae</taxon>
        <taxon>Paenarthrobacter</taxon>
    </lineage>
</organism>
<protein>
    <submittedName>
        <fullName evidence="4">DUF4038 domain-containing protein</fullName>
    </submittedName>
</protein>
<dbReference type="Pfam" id="PF13204">
    <property type="entry name" value="Apiosidase"/>
    <property type="match status" value="1"/>
</dbReference>
<evidence type="ECO:0000313" key="4">
    <source>
        <dbReference type="EMBL" id="MBU8865697.1"/>
    </source>
</evidence>
<reference evidence="4 5" key="1">
    <citation type="submission" date="2021-06" db="EMBL/GenBank/DDBJ databases">
        <authorList>
            <person name="Jeong J.W."/>
        </authorList>
    </citation>
    <scope>NUCLEOTIDE SEQUENCE [LARGE SCALE GENOMIC DNA]</scope>
    <source>
        <strain evidence="4 5">MMS21-TAE1-1</strain>
    </source>
</reference>
<sequence length="564" mass="63810">MHPVGRTILERWNALPRDEAERYELASVPVELALRTAPALINDPDRQVAALSELAQATPTDPSMYRRPDEHPLAVPVHIPGVRTAGTFPTRVETFGRFELEVEGPRDDVQPYLEVVFSAVITGPSGQSSVEGFHDGNGIYRLRYMPLEPGTYSFVTLSNAESLRGHEGEFSVTAPAAGSRGPVRADGRHFRYEDGTVYRPVGTTAYAWLHQSRERRDRTMATIRNSGFNKLRMCLFPKWFAYNEAEPERSPFERRSDSTFDFARPDITFWREVEARVEELASLGIEADLVLFHPYDRWGFENMGSANDDRYVRYAVARLASYANIWWSLANEHDVMVFKTASDWERLGQLVQTHDPAQHLRSIHHCLEFYDHGREWITHASIQSAEVERTAEWHERWGKPVVIDECGYEGDLQYAWGDITAEELTRRHWAAAIRGGYAGHGETYAHPENELWWSAGGDLRGKSPARIFFLKDIMDAGPDAGWEPAAGAWDYPTAGVDNTVFISYLGLTQARHHLFLLDPTRSYTVDVIDTWGMTSTTVAQGARGRIDVPLPGKPYIAVRFVAEP</sequence>
<dbReference type="PANTHER" id="PTHR37836:SF2">
    <property type="entry name" value="DUF4038 DOMAIN-CONTAINING PROTEIN"/>
    <property type="match status" value="1"/>
</dbReference>
<dbReference type="InterPro" id="IPR032260">
    <property type="entry name" value="DUF5060"/>
</dbReference>
<gene>
    <name evidence="4" type="ORF">KSW38_05255</name>
</gene>
<evidence type="ECO:0000259" key="2">
    <source>
        <dbReference type="Pfam" id="PF16586"/>
    </source>
</evidence>
<dbReference type="PANTHER" id="PTHR37836">
    <property type="entry name" value="LMO1036 PROTEIN"/>
    <property type="match status" value="1"/>
</dbReference>
<comment type="caution">
    <text evidence="4">The sequence shown here is derived from an EMBL/GenBank/DDBJ whole genome shotgun (WGS) entry which is preliminary data.</text>
</comment>
<evidence type="ECO:0000259" key="3">
    <source>
        <dbReference type="Pfam" id="PF18310"/>
    </source>
</evidence>
<proteinExistence type="predicted"/>
<dbReference type="Proteomes" id="UP000824166">
    <property type="component" value="Unassembled WGS sequence"/>
</dbReference>
<dbReference type="RefSeq" id="WP_216923498.1">
    <property type="nucleotide sequence ID" value="NZ_JAHOPC010000002.1"/>
</dbReference>
<feature type="domain" description="DUF5605" evidence="3">
    <location>
        <begin position="489"/>
        <end position="560"/>
    </location>
</feature>
<dbReference type="InterPro" id="IPR041239">
    <property type="entry name" value="DUF5605"/>
</dbReference>
<accession>A0ABS6I2X2</accession>
<dbReference type="EMBL" id="JAHOPC010000002">
    <property type="protein sequence ID" value="MBU8865697.1"/>
    <property type="molecule type" value="Genomic_DNA"/>
</dbReference>
<evidence type="ECO:0000259" key="1">
    <source>
        <dbReference type="Pfam" id="PF13204"/>
    </source>
</evidence>
<evidence type="ECO:0000313" key="5">
    <source>
        <dbReference type="Proteomes" id="UP000824166"/>
    </source>
</evidence>
<feature type="domain" description="Apiosidase-like catalytic" evidence="1">
    <location>
        <begin position="186"/>
        <end position="445"/>
    </location>
</feature>
<dbReference type="InterPro" id="IPR025277">
    <property type="entry name" value="Apiosidase-like_cat_dom"/>
</dbReference>
<dbReference type="Pfam" id="PF18310">
    <property type="entry name" value="DUF5605"/>
    <property type="match status" value="1"/>
</dbReference>
<dbReference type="InterPro" id="IPR017868">
    <property type="entry name" value="Filamin/ABP280_repeat-like"/>
</dbReference>
<name>A0ABS6I2X2_9MICC</name>
<keyword evidence="5" id="KW-1185">Reference proteome</keyword>